<dbReference type="EMBL" id="PFBE01000009">
    <property type="protein sequence ID" value="PIT91899.1"/>
    <property type="molecule type" value="Genomic_DNA"/>
</dbReference>
<evidence type="ECO:0000313" key="3">
    <source>
        <dbReference type="Proteomes" id="UP000229530"/>
    </source>
</evidence>
<organism evidence="2 3">
    <name type="scientific">Candidatus Jorgensenbacteria bacterium CG10_big_fil_rev_8_21_14_0_10_54_38</name>
    <dbReference type="NCBI Taxonomy" id="1974593"/>
    <lineage>
        <taxon>Bacteria</taxon>
        <taxon>Candidatus Joergenseniibacteriota</taxon>
    </lineage>
</organism>
<evidence type="ECO:0000256" key="1">
    <source>
        <dbReference type="SAM" id="Phobius"/>
    </source>
</evidence>
<keyword evidence="1" id="KW-1133">Transmembrane helix</keyword>
<feature type="transmembrane region" description="Helical" evidence="1">
    <location>
        <begin position="26"/>
        <end position="46"/>
    </location>
</feature>
<keyword evidence="1" id="KW-0472">Membrane</keyword>
<accession>A0A2M6WGI9</accession>
<keyword evidence="1" id="KW-0812">Transmembrane</keyword>
<evidence type="ECO:0000313" key="2">
    <source>
        <dbReference type="EMBL" id="PIT91899.1"/>
    </source>
</evidence>
<comment type="caution">
    <text evidence="2">The sequence shown here is derived from an EMBL/GenBank/DDBJ whole genome shotgun (WGS) entry which is preliminary data.</text>
</comment>
<reference evidence="3" key="1">
    <citation type="submission" date="2017-09" db="EMBL/GenBank/DDBJ databases">
        <title>Depth-based differentiation of microbial function through sediment-hosted aquifers and enrichment of novel symbionts in the deep terrestrial subsurface.</title>
        <authorList>
            <person name="Probst A.J."/>
            <person name="Ladd B."/>
            <person name="Jarett J.K."/>
            <person name="Geller-Mcgrath D.E."/>
            <person name="Sieber C.M.K."/>
            <person name="Emerson J.B."/>
            <person name="Anantharaman K."/>
            <person name="Thomas B.C."/>
            <person name="Malmstrom R."/>
            <person name="Stieglmeier M."/>
            <person name="Klingl A."/>
            <person name="Woyke T."/>
            <person name="Ryan C.M."/>
            <person name="Banfield J.F."/>
        </authorList>
    </citation>
    <scope>NUCLEOTIDE SEQUENCE [LARGE SCALE GENOMIC DNA]</scope>
</reference>
<dbReference type="AlphaFoldDB" id="A0A2M6WGI9"/>
<sequence length="174" mass="20130">MQTLQRIFEAIGGFPWRGFTHGVRNVFLFLDILVVATFTVMFFFAVRHRPKFVRKPSRPKHPAPLEAKWEAVRARWQRILAKAAANPPQSYVIAIIEADKCVDDVLKDLGLSGEHMADRLEQLDASDFKTFEKLWRAHRVRNELVHTPDFGIDPADAKEVLEIYEAFLKELEML</sequence>
<dbReference type="Proteomes" id="UP000229530">
    <property type="component" value="Unassembled WGS sequence"/>
</dbReference>
<name>A0A2M6WGI9_9BACT</name>
<protein>
    <recommendedName>
        <fullName evidence="4">DUF4145 domain-containing protein</fullName>
    </recommendedName>
</protein>
<gene>
    <name evidence="2" type="ORF">COU12_00555</name>
</gene>
<proteinExistence type="predicted"/>
<evidence type="ECO:0008006" key="4">
    <source>
        <dbReference type="Google" id="ProtNLM"/>
    </source>
</evidence>